<accession>A0A1Y2EHE2</accession>
<reference evidence="6 7" key="1">
    <citation type="submission" date="2016-08" db="EMBL/GenBank/DDBJ databases">
        <title>A Parts List for Fungal Cellulosomes Revealed by Comparative Genomics.</title>
        <authorList>
            <consortium name="DOE Joint Genome Institute"/>
            <person name="Haitjema C.H."/>
            <person name="Gilmore S.P."/>
            <person name="Henske J.K."/>
            <person name="Solomon K.V."/>
            <person name="De Groot R."/>
            <person name="Kuo A."/>
            <person name="Mondo S.J."/>
            <person name="Salamov A.A."/>
            <person name="Labutti K."/>
            <person name="Zhao Z."/>
            <person name="Chiniquy J."/>
            <person name="Barry K."/>
            <person name="Brewer H.M."/>
            <person name="Purvine S.O."/>
            <person name="Wright A.T."/>
            <person name="Boxma B."/>
            <person name="Van Alen T."/>
            <person name="Hackstein J.H."/>
            <person name="Baker S.E."/>
            <person name="Grigoriev I.V."/>
            <person name="O'Malley M.A."/>
        </authorList>
    </citation>
    <scope>NUCLEOTIDE SEQUENCE [LARGE SCALE GENOMIC DNA]</scope>
    <source>
        <strain evidence="6 7">G1</strain>
    </source>
</reference>
<dbReference type="EMBL" id="MCOG01000042">
    <property type="protein sequence ID" value="ORY70686.1"/>
    <property type="molecule type" value="Genomic_DNA"/>
</dbReference>
<keyword evidence="2 4" id="KW-0378">Hydrolase</keyword>
<organism evidence="6 7">
    <name type="scientific">Neocallimastix californiae</name>
    <dbReference type="NCBI Taxonomy" id="1754190"/>
    <lineage>
        <taxon>Eukaryota</taxon>
        <taxon>Fungi</taxon>
        <taxon>Fungi incertae sedis</taxon>
        <taxon>Chytridiomycota</taxon>
        <taxon>Chytridiomycota incertae sedis</taxon>
        <taxon>Neocallimastigomycetes</taxon>
        <taxon>Neocallimastigales</taxon>
        <taxon>Neocallimastigaceae</taxon>
        <taxon>Neocallimastix</taxon>
    </lineage>
</organism>
<dbReference type="SUPFAM" id="SSF81606">
    <property type="entry name" value="PP2C-like"/>
    <property type="match status" value="1"/>
</dbReference>
<dbReference type="CDD" id="cd00143">
    <property type="entry name" value="PP2Cc"/>
    <property type="match status" value="1"/>
</dbReference>
<dbReference type="PANTHER" id="PTHR47992">
    <property type="entry name" value="PROTEIN PHOSPHATASE"/>
    <property type="match status" value="1"/>
</dbReference>
<evidence type="ECO:0000256" key="2">
    <source>
        <dbReference type="ARBA" id="ARBA00022801"/>
    </source>
</evidence>
<evidence type="ECO:0000313" key="7">
    <source>
        <dbReference type="Proteomes" id="UP000193920"/>
    </source>
</evidence>
<dbReference type="InterPro" id="IPR036457">
    <property type="entry name" value="PPM-type-like_dom_sf"/>
</dbReference>
<keyword evidence="7" id="KW-1185">Reference proteome</keyword>
<keyword evidence="1" id="KW-0479">Metal-binding</keyword>
<comment type="similarity">
    <text evidence="4">Belongs to the PP2C family.</text>
</comment>
<evidence type="ECO:0000259" key="5">
    <source>
        <dbReference type="PROSITE" id="PS51746"/>
    </source>
</evidence>
<dbReference type="Gene3D" id="3.60.40.10">
    <property type="entry name" value="PPM-type phosphatase domain"/>
    <property type="match status" value="1"/>
</dbReference>
<comment type="caution">
    <text evidence="6">The sequence shown here is derived from an EMBL/GenBank/DDBJ whole genome shotgun (WGS) entry which is preliminary data.</text>
</comment>
<dbReference type="PROSITE" id="PS51746">
    <property type="entry name" value="PPM_2"/>
    <property type="match status" value="1"/>
</dbReference>
<gene>
    <name evidence="6" type="ORF">LY90DRAFT_504023</name>
</gene>
<evidence type="ECO:0000256" key="4">
    <source>
        <dbReference type="RuleBase" id="RU003465"/>
    </source>
</evidence>
<evidence type="ECO:0000313" key="6">
    <source>
        <dbReference type="EMBL" id="ORY70686.1"/>
    </source>
</evidence>
<dbReference type="PROSITE" id="PS01032">
    <property type="entry name" value="PPM_1"/>
    <property type="match status" value="1"/>
</dbReference>
<dbReference type="OrthoDB" id="10264738at2759"/>
<dbReference type="STRING" id="1754190.A0A1Y2EHE2"/>
<dbReference type="Pfam" id="PF00481">
    <property type="entry name" value="PP2C"/>
    <property type="match status" value="1"/>
</dbReference>
<dbReference type="GO" id="GO:0004722">
    <property type="term" value="F:protein serine/threonine phosphatase activity"/>
    <property type="evidence" value="ECO:0007669"/>
    <property type="project" value="InterPro"/>
</dbReference>
<proteinExistence type="inferred from homology"/>
<dbReference type="SMART" id="SM00332">
    <property type="entry name" value="PP2Cc"/>
    <property type="match status" value="1"/>
</dbReference>
<dbReference type="InterPro" id="IPR000222">
    <property type="entry name" value="PP2C_BS"/>
</dbReference>
<dbReference type="GO" id="GO:0046872">
    <property type="term" value="F:metal ion binding"/>
    <property type="evidence" value="ECO:0007669"/>
    <property type="project" value="UniProtKB-KW"/>
</dbReference>
<protein>
    <submittedName>
        <fullName evidence="6">Protein serine/threonine phosphatase 2C</fullName>
    </submittedName>
</protein>
<dbReference type="AlphaFoldDB" id="A0A1Y2EHE2"/>
<dbReference type="InterPro" id="IPR015655">
    <property type="entry name" value="PP2C"/>
</dbReference>
<dbReference type="InterPro" id="IPR001932">
    <property type="entry name" value="PPM-type_phosphatase-like_dom"/>
</dbReference>
<name>A0A1Y2EHE2_9FUNG</name>
<evidence type="ECO:0000256" key="1">
    <source>
        <dbReference type="ARBA" id="ARBA00022723"/>
    </source>
</evidence>
<evidence type="ECO:0000256" key="3">
    <source>
        <dbReference type="ARBA" id="ARBA00022912"/>
    </source>
</evidence>
<dbReference type="Proteomes" id="UP000193920">
    <property type="component" value="Unassembled WGS sequence"/>
</dbReference>
<keyword evidence="3 4" id="KW-0904">Protein phosphatase</keyword>
<feature type="domain" description="PPM-type phosphatase" evidence="5">
    <location>
        <begin position="10"/>
        <end position="283"/>
    </location>
</feature>
<sequence length="285" mass="31725">MSGTKELKLKYGSSSDCGRRPYQQDDYLIITDLFGLKDTHLFAVFDGHGDDGARASQYIKKILPDFLNKYKDNFINDPKTALNKIYDEMADMLCDNDEIDTYISGTTAVIAIFHDNKLIISNVGDSRVVVGLEDERGNIVARQMTVDHNCYNKEEYDRIIAKGGRVEAIQFGEESFGPLRIFKGSLPYPGLVVSRSLGDEVARRLGVISKPDISIIEINEKLKFCVLATDGVWDGLSNDEVVEIVYANMDDPQKASEEVTQGSLDGMDKLQIDDNTTNVCVVLSN</sequence>